<organism evidence="1 2">
    <name type="scientific">Cyprinodon variegatus</name>
    <name type="common">Sheepshead minnow</name>
    <dbReference type="NCBI Taxonomy" id="28743"/>
    <lineage>
        <taxon>Eukaryota</taxon>
        <taxon>Metazoa</taxon>
        <taxon>Chordata</taxon>
        <taxon>Craniata</taxon>
        <taxon>Vertebrata</taxon>
        <taxon>Euteleostomi</taxon>
        <taxon>Actinopterygii</taxon>
        <taxon>Neopterygii</taxon>
        <taxon>Teleostei</taxon>
        <taxon>Neoteleostei</taxon>
        <taxon>Acanthomorphata</taxon>
        <taxon>Ovalentaria</taxon>
        <taxon>Atherinomorphae</taxon>
        <taxon>Cyprinodontiformes</taxon>
        <taxon>Cyprinodontidae</taxon>
        <taxon>Cyprinodon</taxon>
    </lineage>
</organism>
<keyword evidence="2" id="KW-1185">Reference proteome</keyword>
<protein>
    <submittedName>
        <fullName evidence="1">Uncharacterized protein</fullName>
    </submittedName>
</protein>
<dbReference type="Ensembl" id="ENSCVAT00000001802.1">
    <property type="protein sequence ID" value="ENSCVAP00000008334.1"/>
    <property type="gene ID" value="ENSCVAG00000010127.1"/>
</dbReference>
<reference evidence="1" key="2">
    <citation type="submission" date="2025-09" db="UniProtKB">
        <authorList>
            <consortium name="Ensembl"/>
        </authorList>
    </citation>
    <scope>IDENTIFICATION</scope>
</reference>
<name>A0A3Q2CRZ7_CYPVA</name>
<evidence type="ECO:0000313" key="2">
    <source>
        <dbReference type="Proteomes" id="UP000265020"/>
    </source>
</evidence>
<dbReference type="Proteomes" id="UP000265020">
    <property type="component" value="Unassembled WGS sequence"/>
</dbReference>
<accession>A0A3Q2CRZ7</accession>
<reference evidence="1" key="1">
    <citation type="submission" date="2025-08" db="UniProtKB">
        <authorList>
            <consortium name="Ensembl"/>
        </authorList>
    </citation>
    <scope>IDENTIFICATION</scope>
</reference>
<evidence type="ECO:0000313" key="1">
    <source>
        <dbReference type="Ensembl" id="ENSCVAP00000008334.1"/>
    </source>
</evidence>
<sequence>SVSLPVLLLLLQKPENQRIKAAGCSAPRLLFLPGDVAAECAERGGGVVVCSCSLTGPRPPQPHRQEEQGPLCNRMLLPSLLLQMWRRKQRQLQDGEKNNKRTAL</sequence>
<proteinExistence type="predicted"/>
<dbReference type="AlphaFoldDB" id="A0A3Q2CRZ7"/>